<sequence length="701" mass="76613">MQLEQTQTTSNETVLSIDSLHVEYSTPGSNVRAVRDVSLDVARGETHGIAGESGSGKSTLALAILQYLGDNGSITSGTVQFNGTDLQELSESELRSLRGNDIAHVAQDAKSSLNPSLSVGEQVAETIQAHQDVSRSEAHQQAIEMLREVDIPDPEYNADQYPHELSGGQQQRVLIAMALSCSPELLILDEPTTGLDVTTQSKIVELIQDLKDEYETTIVLITHNLEIIAQITDRVSIMYAGELMEQGDVYSIFDDPSNPYTQGLLAATPEIGSDKAPTAIPGQIPDLTDLDDGCTFADRCAFATEECRTGSIAMETVADDHETRCRRWEAAVEDPIQPKRGTYDRASAGGELLSATGLRKIFDEPSTVGTLFEDTSFERFFDLEPPVKAVNDVDITVRESETVGLVGESGSGKSTLGRTLLSLLEPTEGTVTFRGDDVGEFDSSEMREFYSECQIVFQNPHSSLNPRKTIGQIIERPLRMFTDADAEARTNRVVELLEQVDLGPEYVRRYPHELSGGEKQRVAIARAFAPNPSFIVLDEPVSALDVSVQANILDLLSDLRAEYGTTYLLISHDLSVISAICDRIMIMYLGEIVESGRRDDIFEPPYHPYTRALLSSIPNLDPHKESSPILLEGDVPSMRNTPNGCSFHTRCPQKIGSVCEESCPEVEPTGEGESSEHGIACHLDEDEMSTAIEGLHNDADG</sequence>
<dbReference type="Pfam" id="PF00005">
    <property type="entry name" value="ABC_tran"/>
    <property type="match status" value="2"/>
</dbReference>
<reference evidence="14" key="2">
    <citation type="submission" date="2020-09" db="EMBL/GenBank/DDBJ databases">
        <authorList>
            <person name="Sun Q."/>
            <person name="Ohkuma M."/>
        </authorList>
    </citation>
    <scope>NUCLEOTIDE SEQUENCE</scope>
    <source>
        <strain evidence="14">JCM 14359</strain>
    </source>
</reference>
<comment type="caution">
    <text evidence="14">The sequence shown here is derived from an EMBL/GenBank/DDBJ whole genome shotgun (WGS) entry which is preliminary data.</text>
</comment>
<dbReference type="PROSITE" id="PS50893">
    <property type="entry name" value="ABC_TRANSPORTER_2"/>
    <property type="match status" value="2"/>
</dbReference>
<dbReference type="EC" id="7.2.2.11" evidence="10"/>
<evidence type="ECO:0000256" key="5">
    <source>
        <dbReference type="ARBA" id="ARBA00022840"/>
    </source>
</evidence>
<dbReference type="PANTHER" id="PTHR43297:SF13">
    <property type="entry name" value="NICKEL ABC TRANSPORTER, ATP-BINDING PROTEIN"/>
    <property type="match status" value="1"/>
</dbReference>
<evidence type="ECO:0000259" key="13">
    <source>
        <dbReference type="PROSITE" id="PS50893"/>
    </source>
</evidence>
<keyword evidence="6" id="KW-1278">Translocase</keyword>
<evidence type="ECO:0000256" key="4">
    <source>
        <dbReference type="ARBA" id="ARBA00022741"/>
    </source>
</evidence>
<comment type="subunit">
    <text evidence="9">The complex is composed of two ATP-binding proteins (NikD and NikE), two transmembrane proteins (NikB and NikC) and a solute-binding protein (NikA).</text>
</comment>
<evidence type="ECO:0000313" key="14">
    <source>
        <dbReference type="EMBL" id="GGJ16936.1"/>
    </source>
</evidence>
<dbReference type="RefSeq" id="WP_188788606.1">
    <property type="nucleotide sequence ID" value="NZ_BMOC01000030.1"/>
</dbReference>
<evidence type="ECO:0000256" key="9">
    <source>
        <dbReference type="ARBA" id="ARBA00038669"/>
    </source>
</evidence>
<evidence type="ECO:0000256" key="3">
    <source>
        <dbReference type="ARBA" id="ARBA00022475"/>
    </source>
</evidence>
<evidence type="ECO:0000256" key="8">
    <source>
        <dbReference type="ARBA" id="ARBA00023136"/>
    </source>
</evidence>
<evidence type="ECO:0000256" key="7">
    <source>
        <dbReference type="ARBA" id="ARBA00023065"/>
    </source>
</evidence>
<dbReference type="InterPro" id="IPR027417">
    <property type="entry name" value="P-loop_NTPase"/>
</dbReference>
<dbReference type="EMBL" id="BMOC01000030">
    <property type="protein sequence ID" value="GGJ16936.1"/>
    <property type="molecule type" value="Genomic_DNA"/>
</dbReference>
<gene>
    <name evidence="14" type="ORF">GCM10008995_28540</name>
</gene>
<evidence type="ECO:0000256" key="2">
    <source>
        <dbReference type="ARBA" id="ARBA00022448"/>
    </source>
</evidence>
<dbReference type="FunFam" id="3.40.50.300:FF:000016">
    <property type="entry name" value="Oligopeptide ABC transporter ATP-binding component"/>
    <property type="match status" value="2"/>
</dbReference>
<evidence type="ECO:0000256" key="12">
    <source>
        <dbReference type="ARBA" id="ARBA00048610"/>
    </source>
</evidence>
<dbReference type="GO" id="GO:0005886">
    <property type="term" value="C:plasma membrane"/>
    <property type="evidence" value="ECO:0007669"/>
    <property type="project" value="UniProtKB-SubCell"/>
</dbReference>
<name>A0A830ESC8_9EURY</name>
<keyword evidence="2" id="KW-0813">Transport</keyword>
<dbReference type="Gene3D" id="3.40.50.300">
    <property type="entry name" value="P-loop containing nucleotide triphosphate hydrolases"/>
    <property type="match status" value="2"/>
</dbReference>
<keyword evidence="7" id="KW-0406">Ion transport</keyword>
<dbReference type="Pfam" id="PF08352">
    <property type="entry name" value="oligo_HPY"/>
    <property type="match status" value="2"/>
</dbReference>
<evidence type="ECO:0000256" key="1">
    <source>
        <dbReference type="ARBA" id="ARBA00004202"/>
    </source>
</evidence>
<protein>
    <recommendedName>
        <fullName evidence="11">Nickel import system ATP-binding protein NikD</fullName>
        <ecNumber evidence="10">7.2.2.11</ecNumber>
    </recommendedName>
</protein>
<feature type="domain" description="ABC transporter" evidence="13">
    <location>
        <begin position="17"/>
        <end position="265"/>
    </location>
</feature>
<dbReference type="PROSITE" id="PS00211">
    <property type="entry name" value="ABC_TRANSPORTER_1"/>
    <property type="match status" value="2"/>
</dbReference>
<dbReference type="PANTHER" id="PTHR43297">
    <property type="entry name" value="OLIGOPEPTIDE TRANSPORT ATP-BINDING PROTEIN APPD"/>
    <property type="match status" value="1"/>
</dbReference>
<keyword evidence="4" id="KW-0547">Nucleotide-binding</keyword>
<dbReference type="SMART" id="SM00382">
    <property type="entry name" value="AAA"/>
    <property type="match status" value="2"/>
</dbReference>
<dbReference type="AlphaFoldDB" id="A0A830ESC8"/>
<evidence type="ECO:0000256" key="10">
    <source>
        <dbReference type="ARBA" id="ARBA00039098"/>
    </source>
</evidence>
<dbReference type="Proteomes" id="UP000653099">
    <property type="component" value="Unassembled WGS sequence"/>
</dbReference>
<dbReference type="InterPro" id="IPR003593">
    <property type="entry name" value="AAA+_ATPase"/>
</dbReference>
<keyword evidence="15" id="KW-1185">Reference proteome</keyword>
<dbReference type="NCBIfam" id="TIGR01727">
    <property type="entry name" value="oligo_HPY"/>
    <property type="match status" value="2"/>
</dbReference>
<dbReference type="GO" id="GO:0015413">
    <property type="term" value="F:ABC-type nickel transporter activity"/>
    <property type="evidence" value="ECO:0007669"/>
    <property type="project" value="UniProtKB-EC"/>
</dbReference>
<comment type="subcellular location">
    <subcellularLocation>
        <location evidence="1">Cell membrane</location>
        <topology evidence="1">Peripheral membrane protein</topology>
    </subcellularLocation>
</comment>
<dbReference type="CDD" id="cd03257">
    <property type="entry name" value="ABC_NikE_OppD_transporters"/>
    <property type="match status" value="2"/>
</dbReference>
<dbReference type="InterPro" id="IPR013563">
    <property type="entry name" value="Oligopep_ABC_C"/>
</dbReference>
<evidence type="ECO:0000256" key="11">
    <source>
        <dbReference type="ARBA" id="ARBA00044143"/>
    </source>
</evidence>
<comment type="catalytic activity">
    <reaction evidence="12">
        <text>Ni(2+)(out) + ATP + H2O = Ni(2+)(in) + ADP + phosphate + H(+)</text>
        <dbReference type="Rhea" id="RHEA:15557"/>
        <dbReference type="ChEBI" id="CHEBI:15377"/>
        <dbReference type="ChEBI" id="CHEBI:15378"/>
        <dbReference type="ChEBI" id="CHEBI:30616"/>
        <dbReference type="ChEBI" id="CHEBI:43474"/>
        <dbReference type="ChEBI" id="CHEBI:49786"/>
        <dbReference type="ChEBI" id="CHEBI:456216"/>
        <dbReference type="EC" id="7.2.2.11"/>
    </reaction>
    <physiologicalReaction direction="left-to-right" evidence="12">
        <dbReference type="Rhea" id="RHEA:15558"/>
    </physiologicalReaction>
</comment>
<accession>A0A830ESC8</accession>
<feature type="domain" description="ABC transporter" evidence="13">
    <location>
        <begin position="370"/>
        <end position="614"/>
    </location>
</feature>
<keyword evidence="5 14" id="KW-0067">ATP-binding</keyword>
<dbReference type="InterPro" id="IPR017871">
    <property type="entry name" value="ABC_transporter-like_CS"/>
</dbReference>
<dbReference type="NCBIfam" id="NF007739">
    <property type="entry name" value="PRK10419.1"/>
    <property type="match status" value="2"/>
</dbReference>
<proteinExistence type="predicted"/>
<dbReference type="OrthoDB" id="18209at2157"/>
<dbReference type="InterPro" id="IPR050388">
    <property type="entry name" value="ABC_Ni/Peptide_Import"/>
</dbReference>
<dbReference type="GO" id="GO:0015833">
    <property type="term" value="P:peptide transport"/>
    <property type="evidence" value="ECO:0007669"/>
    <property type="project" value="InterPro"/>
</dbReference>
<keyword evidence="8" id="KW-0472">Membrane</keyword>
<dbReference type="NCBIfam" id="NF008453">
    <property type="entry name" value="PRK11308.1"/>
    <property type="match status" value="2"/>
</dbReference>
<organism evidence="14 15">
    <name type="scientific">Halobellus salinus</name>
    <dbReference type="NCBI Taxonomy" id="931585"/>
    <lineage>
        <taxon>Archaea</taxon>
        <taxon>Methanobacteriati</taxon>
        <taxon>Methanobacteriota</taxon>
        <taxon>Stenosarchaea group</taxon>
        <taxon>Halobacteria</taxon>
        <taxon>Halobacteriales</taxon>
        <taxon>Haloferacaceae</taxon>
        <taxon>Halobellus</taxon>
    </lineage>
</organism>
<dbReference type="InterPro" id="IPR003439">
    <property type="entry name" value="ABC_transporter-like_ATP-bd"/>
</dbReference>
<reference evidence="14" key="1">
    <citation type="journal article" date="2014" name="Int. J. Syst. Evol. Microbiol.">
        <title>Complete genome sequence of Corynebacterium casei LMG S-19264T (=DSM 44701T), isolated from a smear-ripened cheese.</title>
        <authorList>
            <consortium name="US DOE Joint Genome Institute (JGI-PGF)"/>
            <person name="Walter F."/>
            <person name="Albersmeier A."/>
            <person name="Kalinowski J."/>
            <person name="Ruckert C."/>
        </authorList>
    </citation>
    <scope>NUCLEOTIDE SEQUENCE</scope>
    <source>
        <strain evidence="14">JCM 14359</strain>
    </source>
</reference>
<dbReference type="SUPFAM" id="SSF52540">
    <property type="entry name" value="P-loop containing nucleoside triphosphate hydrolases"/>
    <property type="match status" value="2"/>
</dbReference>
<evidence type="ECO:0000313" key="15">
    <source>
        <dbReference type="Proteomes" id="UP000653099"/>
    </source>
</evidence>
<dbReference type="GO" id="GO:0016887">
    <property type="term" value="F:ATP hydrolysis activity"/>
    <property type="evidence" value="ECO:0007669"/>
    <property type="project" value="InterPro"/>
</dbReference>
<evidence type="ECO:0000256" key="6">
    <source>
        <dbReference type="ARBA" id="ARBA00022967"/>
    </source>
</evidence>
<keyword evidence="3" id="KW-1003">Cell membrane</keyword>
<dbReference type="GO" id="GO:0005524">
    <property type="term" value="F:ATP binding"/>
    <property type="evidence" value="ECO:0007669"/>
    <property type="project" value="UniProtKB-KW"/>
</dbReference>